<sequence>MSKIGTILKNEEYVKNKNKNKNKKRLNCGGRKYIEKNIPTIKNTADKTTAFFILNKPNANGRLNFNLFFLS</sequence>
<protein>
    <submittedName>
        <fullName evidence="1">Uncharacterized protein</fullName>
    </submittedName>
</protein>
<name>A0A644ZIM7_9ZZZZ</name>
<comment type="caution">
    <text evidence="1">The sequence shown here is derived from an EMBL/GenBank/DDBJ whole genome shotgun (WGS) entry which is preliminary data.</text>
</comment>
<dbReference type="AlphaFoldDB" id="A0A644ZIM7"/>
<dbReference type="EMBL" id="VSSQ01009099">
    <property type="protein sequence ID" value="MPM40706.1"/>
    <property type="molecule type" value="Genomic_DNA"/>
</dbReference>
<gene>
    <name evidence="1" type="ORF">SDC9_87354</name>
</gene>
<proteinExistence type="predicted"/>
<evidence type="ECO:0000313" key="1">
    <source>
        <dbReference type="EMBL" id="MPM40706.1"/>
    </source>
</evidence>
<reference evidence="1" key="1">
    <citation type="submission" date="2019-08" db="EMBL/GenBank/DDBJ databases">
        <authorList>
            <person name="Kucharzyk K."/>
            <person name="Murdoch R.W."/>
            <person name="Higgins S."/>
            <person name="Loffler F."/>
        </authorList>
    </citation>
    <scope>NUCLEOTIDE SEQUENCE</scope>
</reference>
<accession>A0A644ZIM7</accession>
<organism evidence="1">
    <name type="scientific">bioreactor metagenome</name>
    <dbReference type="NCBI Taxonomy" id="1076179"/>
    <lineage>
        <taxon>unclassified sequences</taxon>
        <taxon>metagenomes</taxon>
        <taxon>ecological metagenomes</taxon>
    </lineage>
</organism>